<dbReference type="SMART" id="SM00345">
    <property type="entry name" value="HTH_GNTR"/>
    <property type="match status" value="1"/>
</dbReference>
<evidence type="ECO:0000256" key="3">
    <source>
        <dbReference type="ARBA" id="ARBA00023163"/>
    </source>
</evidence>
<organism evidence="5 6">
    <name type="scientific">Rhodococcus artemisiae</name>
    <dbReference type="NCBI Taxonomy" id="714159"/>
    <lineage>
        <taxon>Bacteria</taxon>
        <taxon>Bacillati</taxon>
        <taxon>Actinomycetota</taxon>
        <taxon>Actinomycetes</taxon>
        <taxon>Mycobacteriales</taxon>
        <taxon>Nocardiaceae</taxon>
        <taxon>Rhodococcus</taxon>
    </lineage>
</organism>
<accession>A0ABU7LDU6</accession>
<evidence type="ECO:0000259" key="4">
    <source>
        <dbReference type="PROSITE" id="PS50949"/>
    </source>
</evidence>
<dbReference type="InterPro" id="IPR000524">
    <property type="entry name" value="Tscrpt_reg_HTH_GntR"/>
</dbReference>
<reference evidence="5 6" key="1">
    <citation type="submission" date="2023-07" db="EMBL/GenBank/DDBJ databases">
        <authorList>
            <person name="Girao M."/>
            <person name="Carvalho M.F."/>
        </authorList>
    </citation>
    <scope>NUCLEOTIDE SEQUENCE [LARGE SCALE GENOMIC DNA]</scope>
    <source>
        <strain evidence="5 6">YIM65754</strain>
    </source>
</reference>
<keyword evidence="2" id="KW-0238">DNA-binding</keyword>
<dbReference type="PROSITE" id="PS50949">
    <property type="entry name" value="HTH_GNTR"/>
    <property type="match status" value="1"/>
</dbReference>
<proteinExistence type="predicted"/>
<dbReference type="Proteomes" id="UP001336020">
    <property type="component" value="Unassembled WGS sequence"/>
</dbReference>
<dbReference type="RefSeq" id="WP_330134944.1">
    <property type="nucleotide sequence ID" value="NZ_JAUTXY010000009.1"/>
</dbReference>
<dbReference type="EMBL" id="JAUTXY010000009">
    <property type="protein sequence ID" value="MEE2059730.1"/>
    <property type="molecule type" value="Genomic_DNA"/>
</dbReference>
<protein>
    <submittedName>
        <fullName evidence="5">GntR family transcriptional regulator</fullName>
    </submittedName>
</protein>
<evidence type="ECO:0000256" key="1">
    <source>
        <dbReference type="ARBA" id="ARBA00023015"/>
    </source>
</evidence>
<evidence type="ECO:0000256" key="2">
    <source>
        <dbReference type="ARBA" id="ARBA00023125"/>
    </source>
</evidence>
<dbReference type="Pfam" id="PF00392">
    <property type="entry name" value="GntR"/>
    <property type="match status" value="1"/>
</dbReference>
<keyword evidence="6" id="KW-1185">Reference proteome</keyword>
<keyword evidence="1" id="KW-0805">Transcription regulation</keyword>
<dbReference type="PANTHER" id="PTHR38445">
    <property type="entry name" value="HTH-TYPE TRANSCRIPTIONAL REPRESSOR YTRA"/>
    <property type="match status" value="1"/>
</dbReference>
<dbReference type="PANTHER" id="PTHR38445:SF9">
    <property type="entry name" value="HTH-TYPE TRANSCRIPTIONAL REPRESSOR YTRA"/>
    <property type="match status" value="1"/>
</dbReference>
<dbReference type="SUPFAM" id="SSF46785">
    <property type="entry name" value="Winged helix' DNA-binding domain"/>
    <property type="match status" value="1"/>
</dbReference>
<feature type="domain" description="HTH gntR-type" evidence="4">
    <location>
        <begin position="12"/>
        <end position="80"/>
    </location>
</feature>
<comment type="caution">
    <text evidence="5">The sequence shown here is derived from an EMBL/GenBank/DDBJ whole genome shotgun (WGS) entry which is preliminary data.</text>
</comment>
<evidence type="ECO:0000313" key="6">
    <source>
        <dbReference type="Proteomes" id="UP001336020"/>
    </source>
</evidence>
<dbReference type="InterPro" id="IPR036390">
    <property type="entry name" value="WH_DNA-bd_sf"/>
</dbReference>
<dbReference type="Gene3D" id="1.10.10.10">
    <property type="entry name" value="Winged helix-like DNA-binding domain superfamily/Winged helix DNA-binding domain"/>
    <property type="match status" value="1"/>
</dbReference>
<evidence type="ECO:0000313" key="5">
    <source>
        <dbReference type="EMBL" id="MEE2059730.1"/>
    </source>
</evidence>
<dbReference type="CDD" id="cd07377">
    <property type="entry name" value="WHTH_GntR"/>
    <property type="match status" value="1"/>
</dbReference>
<sequence length="119" mass="12964">MLDIVIDSDSSVPPFEQLRRRIVELVRDGELIAGTKLPTVRGMAETLGIAPNTVAKTYRELEQLGVLETRGRAGTFISDSGDPTRSLAQQATTEYVASARVLGMTDEEIIEFVEAALRA</sequence>
<name>A0ABU7LDU6_9NOCA</name>
<dbReference type="InterPro" id="IPR036388">
    <property type="entry name" value="WH-like_DNA-bd_sf"/>
</dbReference>
<keyword evidence="3" id="KW-0804">Transcription</keyword>
<gene>
    <name evidence="5" type="ORF">Q7514_19610</name>
</gene>